<dbReference type="EMBL" id="KV440981">
    <property type="protein sequence ID" value="OAD73552.1"/>
    <property type="molecule type" value="Genomic_DNA"/>
</dbReference>
<evidence type="ECO:0000313" key="1">
    <source>
        <dbReference type="EMBL" id="OAD73552.1"/>
    </source>
</evidence>
<dbReference type="GeneID" id="29002092"/>
<dbReference type="RefSeq" id="XP_018291592.1">
    <property type="nucleotide sequence ID" value="XM_018441186.1"/>
</dbReference>
<evidence type="ECO:0000313" key="2">
    <source>
        <dbReference type="Proteomes" id="UP000077315"/>
    </source>
</evidence>
<accession>A0A162U5B4</accession>
<keyword evidence="2" id="KW-1185">Reference proteome</keyword>
<dbReference type="InParanoid" id="A0A162U5B4"/>
<protein>
    <recommendedName>
        <fullName evidence="3">C3H1-type domain-containing protein</fullName>
    </recommendedName>
</protein>
<dbReference type="PANTHER" id="PTHR36971">
    <property type="entry name" value="UNNAMED PRODUCT"/>
    <property type="match status" value="1"/>
</dbReference>
<reference evidence="2" key="1">
    <citation type="submission" date="2015-06" db="EMBL/GenBank/DDBJ databases">
        <title>Expansion of signal transduction pathways in fungi by whole-genome duplication.</title>
        <authorList>
            <consortium name="DOE Joint Genome Institute"/>
            <person name="Corrochano L.M."/>
            <person name="Kuo A."/>
            <person name="Marcet-Houben M."/>
            <person name="Polaino S."/>
            <person name="Salamov A."/>
            <person name="Villalobos J.M."/>
            <person name="Alvarez M.I."/>
            <person name="Avalos J."/>
            <person name="Benito E.P."/>
            <person name="Benoit I."/>
            <person name="Burger G."/>
            <person name="Camino L.P."/>
            <person name="Canovas D."/>
            <person name="Cerda-Olmedo E."/>
            <person name="Cheng J.-F."/>
            <person name="Dominguez A."/>
            <person name="Elias M."/>
            <person name="Eslava A.P."/>
            <person name="Glaser F."/>
            <person name="Grimwood J."/>
            <person name="Gutierrez G."/>
            <person name="Heitman J."/>
            <person name="Henrissat B."/>
            <person name="Iturriaga E.A."/>
            <person name="Lang B.F."/>
            <person name="Lavin J.L."/>
            <person name="Lee S."/>
            <person name="Li W."/>
            <person name="Lindquist E."/>
            <person name="Lopez-Garcia S."/>
            <person name="Luque E.M."/>
            <person name="Marcos A.T."/>
            <person name="Martin J."/>
            <person name="McCluskey K."/>
            <person name="Medina H.R."/>
            <person name="Miralles-Duran A."/>
            <person name="Miyazaki A."/>
            <person name="Munoz-Torres E."/>
            <person name="Oguiza J.A."/>
            <person name="Ohm R."/>
            <person name="Olmedo M."/>
            <person name="Orejas M."/>
            <person name="Ortiz-Castellanos L."/>
            <person name="Pisabarro A.G."/>
            <person name="Rodriguez-Romero J."/>
            <person name="Ruiz-Herrera J."/>
            <person name="Ruiz-Vazquez R."/>
            <person name="Sanz C."/>
            <person name="Schackwitz W."/>
            <person name="Schmutz J."/>
            <person name="Shahriari M."/>
            <person name="Shelest E."/>
            <person name="Silva-Franco F."/>
            <person name="Soanes D."/>
            <person name="Syed K."/>
            <person name="Tagua V.G."/>
            <person name="Talbot N.J."/>
            <person name="Thon M."/>
            <person name="De vries R.P."/>
            <person name="Wiebenga A."/>
            <person name="Yadav J.S."/>
            <person name="Braun E.L."/>
            <person name="Baker S."/>
            <person name="Garre V."/>
            <person name="Horwitz B."/>
            <person name="Torres-Martinez S."/>
            <person name="Idnurm A."/>
            <person name="Herrera-Estrella A."/>
            <person name="Gabaldon T."/>
            <person name="Grigoriev I.V."/>
        </authorList>
    </citation>
    <scope>NUCLEOTIDE SEQUENCE [LARGE SCALE GENOMIC DNA]</scope>
    <source>
        <strain evidence="2">NRRL 1555(-)</strain>
    </source>
</reference>
<dbReference type="VEuPathDB" id="FungiDB:PHYBLDRAFT_63801"/>
<dbReference type="AlphaFoldDB" id="A0A162U5B4"/>
<dbReference type="PANTHER" id="PTHR36971:SF1">
    <property type="entry name" value="METHYLTRANSFERASE DOMAIN-CONTAINING PROTEIN"/>
    <property type="match status" value="1"/>
</dbReference>
<dbReference type="Proteomes" id="UP000077315">
    <property type="component" value="Unassembled WGS sequence"/>
</dbReference>
<evidence type="ECO:0008006" key="3">
    <source>
        <dbReference type="Google" id="ProtNLM"/>
    </source>
</evidence>
<dbReference type="Gene3D" id="2.40.50.140">
    <property type="entry name" value="Nucleic acid-binding proteins"/>
    <property type="match status" value="1"/>
</dbReference>
<proteinExistence type="predicted"/>
<organism evidence="1 2">
    <name type="scientific">Phycomyces blakesleeanus (strain ATCC 8743b / DSM 1359 / FGSC 10004 / NBRC 33097 / NRRL 1555)</name>
    <dbReference type="NCBI Taxonomy" id="763407"/>
    <lineage>
        <taxon>Eukaryota</taxon>
        <taxon>Fungi</taxon>
        <taxon>Fungi incertae sedis</taxon>
        <taxon>Mucoromycota</taxon>
        <taxon>Mucoromycotina</taxon>
        <taxon>Mucoromycetes</taxon>
        <taxon>Mucorales</taxon>
        <taxon>Phycomycetaceae</taxon>
        <taxon>Phycomyces</taxon>
    </lineage>
</organism>
<dbReference type="OrthoDB" id="7459479at2759"/>
<gene>
    <name evidence="1" type="ORF">PHYBLDRAFT_63801</name>
</gene>
<dbReference type="InterPro" id="IPR012340">
    <property type="entry name" value="NA-bd_OB-fold"/>
</dbReference>
<name>A0A162U5B4_PHYB8</name>
<sequence>MQTLQGQIRHLRKLYRCLFFIDLQPEEGEKVQVFFRCDDGSMNNDQFQDAYKTARLGDQVKIQVEPPHDPKEADRPYVVYQSCQPIVVLSAYKGSFVADSALKTGENKKETLRQWDGQHIDKASLNCKYWINQRRCPKMEACMFQHPVGEAYEQAREEWLKQRMDARKLNNHDPKDPHTNKKPHALRAIVFAKWILSTFQPSGQVLDIAGGKGEIAMVLSRGYGIPATVVEPQERKRPDYWYTRLLRLLRTSTWPFDVEPIYLHTMLDNAFVEDQAALINSASLFIGLHADQATEPIVDCICCCALLRIRPGEQTSSAKRQQTGIDHSRSCTVPV</sequence>